<dbReference type="PROSITE" id="PS50995">
    <property type="entry name" value="HTH_MARR_2"/>
    <property type="match status" value="1"/>
</dbReference>
<dbReference type="Gene3D" id="1.10.10.10">
    <property type="entry name" value="Winged helix-like DNA-binding domain superfamily/Winged helix DNA-binding domain"/>
    <property type="match status" value="1"/>
</dbReference>
<sequence>MQLPAAGDKDACTCKLVSSHGFTRAVPVRLLEECRAEKVSAVTATADVELWNRLLRMHSQVENRLATTMQRRHGLGLSEYRALGLLDGAPRRELRMQELADGLGLNQSSVTRLVGRLNAAGYTVRDLCPDDKRGAYTVLTDAGRTRYREARATYTATLVDALADIAADDPRTAAILAAARESLQREHIRSSAAAPPP</sequence>
<dbReference type="PRINTS" id="PR00598">
    <property type="entry name" value="HTHMARR"/>
</dbReference>
<evidence type="ECO:0000313" key="2">
    <source>
        <dbReference type="EMBL" id="MBF6355102.1"/>
    </source>
</evidence>
<accession>A0ABS0D9F4</accession>
<keyword evidence="3" id="KW-1185">Reference proteome</keyword>
<evidence type="ECO:0000313" key="3">
    <source>
        <dbReference type="Proteomes" id="UP000707731"/>
    </source>
</evidence>
<dbReference type="InterPro" id="IPR036390">
    <property type="entry name" value="WH_DNA-bd_sf"/>
</dbReference>
<protein>
    <submittedName>
        <fullName evidence="2">MarR family transcriptional regulator</fullName>
    </submittedName>
</protein>
<dbReference type="PANTHER" id="PTHR33164:SF99">
    <property type="entry name" value="MARR FAMILY REGULATORY PROTEIN"/>
    <property type="match status" value="1"/>
</dbReference>
<dbReference type="PANTHER" id="PTHR33164">
    <property type="entry name" value="TRANSCRIPTIONAL REGULATOR, MARR FAMILY"/>
    <property type="match status" value="1"/>
</dbReference>
<feature type="domain" description="HTH marR-type" evidence="1">
    <location>
        <begin position="47"/>
        <end position="185"/>
    </location>
</feature>
<dbReference type="InterPro" id="IPR036388">
    <property type="entry name" value="WH-like_DNA-bd_sf"/>
</dbReference>
<proteinExistence type="predicted"/>
<dbReference type="InterPro" id="IPR039422">
    <property type="entry name" value="MarR/SlyA-like"/>
</dbReference>
<comment type="caution">
    <text evidence="2">The sequence shown here is derived from an EMBL/GenBank/DDBJ whole genome shotgun (WGS) entry which is preliminary data.</text>
</comment>
<reference evidence="2 3" key="1">
    <citation type="submission" date="2020-10" db="EMBL/GenBank/DDBJ databases">
        <title>Identification of Nocardia species via Next-generation sequencing and recognition of intraspecies genetic diversity.</title>
        <authorList>
            <person name="Li P."/>
            <person name="Li P."/>
            <person name="Lu B."/>
        </authorList>
    </citation>
    <scope>NUCLEOTIDE SEQUENCE [LARGE SCALE GENOMIC DNA]</scope>
    <source>
        <strain evidence="2 3">BJ06-0143</strain>
    </source>
</reference>
<dbReference type="InterPro" id="IPR000835">
    <property type="entry name" value="HTH_MarR-typ"/>
</dbReference>
<dbReference type="SUPFAM" id="SSF46785">
    <property type="entry name" value="Winged helix' DNA-binding domain"/>
    <property type="match status" value="1"/>
</dbReference>
<organism evidence="2 3">
    <name type="scientific">Nocardia higoensis</name>
    <dbReference type="NCBI Taxonomy" id="228599"/>
    <lineage>
        <taxon>Bacteria</taxon>
        <taxon>Bacillati</taxon>
        <taxon>Actinomycetota</taxon>
        <taxon>Actinomycetes</taxon>
        <taxon>Mycobacteriales</taxon>
        <taxon>Nocardiaceae</taxon>
        <taxon>Nocardia</taxon>
    </lineage>
</organism>
<gene>
    <name evidence="2" type="ORF">IU449_11215</name>
</gene>
<dbReference type="Proteomes" id="UP000707731">
    <property type="component" value="Unassembled WGS sequence"/>
</dbReference>
<dbReference type="EMBL" id="JADLQN010000001">
    <property type="protein sequence ID" value="MBF6355102.1"/>
    <property type="molecule type" value="Genomic_DNA"/>
</dbReference>
<dbReference type="Pfam" id="PF12802">
    <property type="entry name" value="MarR_2"/>
    <property type="match status" value="1"/>
</dbReference>
<evidence type="ECO:0000259" key="1">
    <source>
        <dbReference type="PROSITE" id="PS50995"/>
    </source>
</evidence>
<dbReference type="SMART" id="SM00347">
    <property type="entry name" value="HTH_MARR"/>
    <property type="match status" value="1"/>
</dbReference>
<name>A0ABS0D9F4_9NOCA</name>